<dbReference type="PANTHER" id="PTHR24292">
    <property type="entry name" value="CYTOCHROME P450"/>
    <property type="match status" value="1"/>
</dbReference>
<dbReference type="InterPro" id="IPR050476">
    <property type="entry name" value="Insect_CytP450_Detox"/>
</dbReference>
<dbReference type="InterPro" id="IPR002401">
    <property type="entry name" value="Cyt_P450_E_grp-I"/>
</dbReference>
<evidence type="ECO:0000256" key="3">
    <source>
        <dbReference type="ARBA" id="ARBA00004406"/>
    </source>
</evidence>
<keyword evidence="7 15" id="KW-0479">Metal-binding</keyword>
<comment type="similarity">
    <text evidence="4 16">Belongs to the cytochrome P450 family.</text>
</comment>
<evidence type="ECO:0000256" key="1">
    <source>
        <dbReference type="ARBA" id="ARBA00001971"/>
    </source>
</evidence>
<evidence type="ECO:0000256" key="6">
    <source>
        <dbReference type="ARBA" id="ARBA00022617"/>
    </source>
</evidence>
<dbReference type="OrthoDB" id="2789670at2759"/>
<evidence type="ECO:0000256" key="2">
    <source>
        <dbReference type="ARBA" id="ARBA00004174"/>
    </source>
</evidence>
<keyword evidence="9" id="KW-0492">Microsome</keyword>
<dbReference type="EC" id="1.14.14.1" evidence="5"/>
<evidence type="ECO:0000256" key="11">
    <source>
        <dbReference type="ARBA" id="ARBA00023004"/>
    </source>
</evidence>
<accession>A0A9N8L0K6</accession>
<evidence type="ECO:0000256" key="13">
    <source>
        <dbReference type="ARBA" id="ARBA00023136"/>
    </source>
</evidence>
<feature type="binding site" description="axial binding residue" evidence="15">
    <location>
        <position position="486"/>
    </location>
    <ligand>
        <name>heme</name>
        <dbReference type="ChEBI" id="CHEBI:30413"/>
    </ligand>
    <ligandPart>
        <name>Fe</name>
        <dbReference type="ChEBI" id="CHEBI:18248"/>
    </ligandPart>
</feature>
<dbReference type="GO" id="GO:0005506">
    <property type="term" value="F:iron ion binding"/>
    <property type="evidence" value="ECO:0007669"/>
    <property type="project" value="InterPro"/>
</dbReference>
<dbReference type="Proteomes" id="UP001154114">
    <property type="component" value="Chromosome 10"/>
</dbReference>
<evidence type="ECO:0000313" key="18">
    <source>
        <dbReference type="EMBL" id="CAD0199579.1"/>
    </source>
</evidence>
<comment type="catalytic activity">
    <reaction evidence="14">
        <text>an organic molecule + reduced [NADPH--hemoprotein reductase] + O2 = an alcohol + oxidized [NADPH--hemoprotein reductase] + H2O + H(+)</text>
        <dbReference type="Rhea" id="RHEA:17149"/>
        <dbReference type="Rhea" id="RHEA-COMP:11964"/>
        <dbReference type="Rhea" id="RHEA-COMP:11965"/>
        <dbReference type="ChEBI" id="CHEBI:15377"/>
        <dbReference type="ChEBI" id="CHEBI:15378"/>
        <dbReference type="ChEBI" id="CHEBI:15379"/>
        <dbReference type="ChEBI" id="CHEBI:30879"/>
        <dbReference type="ChEBI" id="CHEBI:57618"/>
        <dbReference type="ChEBI" id="CHEBI:58210"/>
        <dbReference type="ChEBI" id="CHEBI:142491"/>
        <dbReference type="EC" id="1.14.14.1"/>
    </reaction>
</comment>
<dbReference type="GO" id="GO:0016712">
    <property type="term" value="F:oxidoreductase activity, acting on paired donors, with incorporation or reduction of molecular oxygen, reduced flavin or flavoprotein as one donor, and incorporation of one atom of oxygen"/>
    <property type="evidence" value="ECO:0007669"/>
    <property type="project" value="UniProtKB-EC"/>
</dbReference>
<dbReference type="PRINTS" id="PR00463">
    <property type="entry name" value="EP450I"/>
</dbReference>
<gene>
    <name evidence="18" type="ORF">CINC_LOCUS1273</name>
</gene>
<dbReference type="CDD" id="cd11056">
    <property type="entry name" value="CYP6-like"/>
    <property type="match status" value="1"/>
</dbReference>
<dbReference type="SUPFAM" id="SSF48264">
    <property type="entry name" value="Cytochrome P450"/>
    <property type="match status" value="1"/>
</dbReference>
<dbReference type="PROSITE" id="PS00086">
    <property type="entry name" value="CYTOCHROME_P450"/>
    <property type="match status" value="1"/>
</dbReference>
<dbReference type="InterPro" id="IPR001128">
    <property type="entry name" value="Cyt_P450"/>
</dbReference>
<sequence>MIDMTAIDLHLNYITYLLVSARQTNNLWSAPSLARLCCNSSHLFAADTTMILEILIFLVTTIVGYYLWSYKQLHKYFEERGIKYVPGIPLFGNSFKSTFVKRHIFYDLMDVYTAYPDEKYVGYLELTVPILMIRDPELIKNITIKDFDHFTDHREFFTEDSDPLFAGSLFLMKGEKWREMRNTLSPAFTGSKMKLMLPSMIENSHNVLEYLNEHQSEEIDVDDLTHRYTNDVIASAGFGLQVNSFKNKNNEFFGIGSTIFEFDFKQRIFMMLNAQFPSLAKKLGTRLFPDKTYNFFRNIVTSTMEYRKKEKVTRPDMIQLLMETPKEWTADEIIGQVFLFFAGGFETTASAIAMTIHELAINPDVEEKLYQEIRNFNEKTELTFENLNELKYLDCVVNETMRKWCPAILMDRICSKTYVLPPPREGGKPCVLNPGDILHNMVNCLQMDPKYYPNPDVYDPERFSDENKHKIQPFTYMPFGSGPRICIGLRLALMEVKVFLYQVLLKYKIVKSERTTDPITLKPHNFNIRAANGTFVRFEKRK</sequence>
<evidence type="ECO:0000256" key="7">
    <source>
        <dbReference type="ARBA" id="ARBA00022723"/>
    </source>
</evidence>
<keyword evidence="8" id="KW-0256">Endoplasmic reticulum</keyword>
<dbReference type="GO" id="GO:0005789">
    <property type="term" value="C:endoplasmic reticulum membrane"/>
    <property type="evidence" value="ECO:0007669"/>
    <property type="project" value="UniProtKB-SubCell"/>
</dbReference>
<evidence type="ECO:0000256" key="4">
    <source>
        <dbReference type="ARBA" id="ARBA00010617"/>
    </source>
</evidence>
<dbReference type="AlphaFoldDB" id="A0A9N8L0K6"/>
<dbReference type="EMBL" id="LR824013">
    <property type="protein sequence ID" value="CAD0199579.1"/>
    <property type="molecule type" value="Genomic_DNA"/>
</dbReference>
<evidence type="ECO:0000256" key="12">
    <source>
        <dbReference type="ARBA" id="ARBA00023033"/>
    </source>
</evidence>
<evidence type="ECO:0000256" key="15">
    <source>
        <dbReference type="PIRSR" id="PIRSR602401-1"/>
    </source>
</evidence>
<dbReference type="PRINTS" id="PR00385">
    <property type="entry name" value="P450"/>
</dbReference>
<evidence type="ECO:0000256" key="5">
    <source>
        <dbReference type="ARBA" id="ARBA00012109"/>
    </source>
</evidence>
<keyword evidence="6 15" id="KW-0349">Heme</keyword>
<keyword evidence="13 17" id="KW-0472">Membrane</keyword>
<evidence type="ECO:0000256" key="17">
    <source>
        <dbReference type="SAM" id="Phobius"/>
    </source>
</evidence>
<dbReference type="InterPro" id="IPR036396">
    <property type="entry name" value="Cyt_P450_sf"/>
</dbReference>
<comment type="subcellular location">
    <subcellularLocation>
        <location evidence="3">Endoplasmic reticulum membrane</location>
        <topology evidence="3">Peripheral membrane protein</topology>
    </subcellularLocation>
    <subcellularLocation>
        <location evidence="2">Microsome membrane</location>
        <topology evidence="2">Peripheral membrane protein</topology>
    </subcellularLocation>
</comment>
<keyword evidence="17" id="KW-1133">Transmembrane helix</keyword>
<keyword evidence="10 16" id="KW-0560">Oxidoreductase</keyword>
<evidence type="ECO:0000256" key="16">
    <source>
        <dbReference type="RuleBase" id="RU000461"/>
    </source>
</evidence>
<evidence type="ECO:0000256" key="10">
    <source>
        <dbReference type="ARBA" id="ARBA00023002"/>
    </source>
</evidence>
<dbReference type="Gene3D" id="1.10.630.10">
    <property type="entry name" value="Cytochrome P450"/>
    <property type="match status" value="1"/>
</dbReference>
<reference evidence="18" key="1">
    <citation type="submission" date="2021-12" db="EMBL/GenBank/DDBJ databases">
        <authorList>
            <person name="King R."/>
        </authorList>
    </citation>
    <scope>NUCLEOTIDE SEQUENCE</scope>
</reference>
<feature type="transmembrane region" description="Helical" evidence="17">
    <location>
        <begin position="50"/>
        <end position="68"/>
    </location>
</feature>
<dbReference type="Pfam" id="PF00067">
    <property type="entry name" value="p450"/>
    <property type="match status" value="1"/>
</dbReference>
<organism evidence="18 19">
    <name type="scientific">Chrysodeixis includens</name>
    <name type="common">Soybean looper</name>
    <name type="synonym">Pseudoplusia includens</name>
    <dbReference type="NCBI Taxonomy" id="689277"/>
    <lineage>
        <taxon>Eukaryota</taxon>
        <taxon>Metazoa</taxon>
        <taxon>Ecdysozoa</taxon>
        <taxon>Arthropoda</taxon>
        <taxon>Hexapoda</taxon>
        <taxon>Insecta</taxon>
        <taxon>Pterygota</taxon>
        <taxon>Neoptera</taxon>
        <taxon>Endopterygota</taxon>
        <taxon>Lepidoptera</taxon>
        <taxon>Glossata</taxon>
        <taxon>Ditrysia</taxon>
        <taxon>Noctuoidea</taxon>
        <taxon>Noctuidae</taxon>
        <taxon>Plusiinae</taxon>
        <taxon>Chrysodeixis</taxon>
    </lineage>
</organism>
<name>A0A9N8L0K6_CHRIL</name>
<evidence type="ECO:0000313" key="19">
    <source>
        <dbReference type="Proteomes" id="UP001154114"/>
    </source>
</evidence>
<comment type="cofactor">
    <cofactor evidence="1 15">
        <name>heme</name>
        <dbReference type="ChEBI" id="CHEBI:30413"/>
    </cofactor>
</comment>
<dbReference type="PANTHER" id="PTHR24292:SF54">
    <property type="entry name" value="CYP9F3-RELATED"/>
    <property type="match status" value="1"/>
</dbReference>
<proteinExistence type="inferred from homology"/>
<evidence type="ECO:0000256" key="9">
    <source>
        <dbReference type="ARBA" id="ARBA00022848"/>
    </source>
</evidence>
<keyword evidence="19" id="KW-1185">Reference proteome</keyword>
<keyword evidence="12 16" id="KW-0503">Monooxygenase</keyword>
<dbReference type="InterPro" id="IPR017972">
    <property type="entry name" value="Cyt_P450_CS"/>
</dbReference>
<evidence type="ECO:0000256" key="8">
    <source>
        <dbReference type="ARBA" id="ARBA00022824"/>
    </source>
</evidence>
<evidence type="ECO:0000256" key="14">
    <source>
        <dbReference type="ARBA" id="ARBA00047827"/>
    </source>
</evidence>
<protein>
    <recommendedName>
        <fullName evidence="5">unspecific monooxygenase</fullName>
        <ecNumber evidence="5">1.14.14.1</ecNumber>
    </recommendedName>
</protein>
<keyword evidence="17" id="KW-0812">Transmembrane</keyword>
<dbReference type="FunFam" id="1.10.630.10:FF:000042">
    <property type="entry name" value="Cytochrome P450"/>
    <property type="match status" value="1"/>
</dbReference>
<dbReference type="GO" id="GO:0020037">
    <property type="term" value="F:heme binding"/>
    <property type="evidence" value="ECO:0007669"/>
    <property type="project" value="InterPro"/>
</dbReference>
<keyword evidence="11 15" id="KW-0408">Iron</keyword>